<dbReference type="AlphaFoldDB" id="A0A8K1LS85"/>
<accession>A0A8K1LS85</accession>
<reference evidence="1" key="1">
    <citation type="submission" date="2019-04" db="EMBL/GenBank/DDBJ databases">
        <title>Genome assembly of Zosterops borbonicus 15179.</title>
        <authorList>
            <person name="Leroy T."/>
            <person name="Anselmetti Y."/>
            <person name="Tilak M.-K."/>
            <person name="Nabholz B."/>
        </authorList>
    </citation>
    <scope>NUCLEOTIDE SEQUENCE</scope>
    <source>
        <strain evidence="1">HGM_15179</strain>
        <tissue evidence="1">Muscle</tissue>
    </source>
</reference>
<name>A0A8K1LS85_9PASS</name>
<keyword evidence="2" id="KW-1185">Reference proteome</keyword>
<organism evidence="1 2">
    <name type="scientific">Zosterops borbonicus</name>
    <dbReference type="NCBI Taxonomy" id="364589"/>
    <lineage>
        <taxon>Eukaryota</taxon>
        <taxon>Metazoa</taxon>
        <taxon>Chordata</taxon>
        <taxon>Craniata</taxon>
        <taxon>Vertebrata</taxon>
        <taxon>Euteleostomi</taxon>
        <taxon>Archelosauria</taxon>
        <taxon>Archosauria</taxon>
        <taxon>Dinosauria</taxon>
        <taxon>Saurischia</taxon>
        <taxon>Theropoda</taxon>
        <taxon>Coelurosauria</taxon>
        <taxon>Aves</taxon>
        <taxon>Neognathae</taxon>
        <taxon>Neoaves</taxon>
        <taxon>Telluraves</taxon>
        <taxon>Australaves</taxon>
        <taxon>Passeriformes</taxon>
        <taxon>Sylvioidea</taxon>
        <taxon>Zosteropidae</taxon>
        <taxon>Zosterops</taxon>
    </lineage>
</organism>
<proteinExistence type="predicted"/>
<gene>
    <name evidence="1" type="ORF">HGM15179_002126</name>
</gene>
<protein>
    <submittedName>
        <fullName evidence="1">Uncharacterized protein</fullName>
    </submittedName>
</protein>
<evidence type="ECO:0000313" key="1">
    <source>
        <dbReference type="EMBL" id="TRZ24905.1"/>
    </source>
</evidence>
<evidence type="ECO:0000313" key="2">
    <source>
        <dbReference type="Proteomes" id="UP000796761"/>
    </source>
</evidence>
<dbReference type="EMBL" id="SWJQ01000036">
    <property type="protein sequence ID" value="TRZ24905.1"/>
    <property type="molecule type" value="Genomic_DNA"/>
</dbReference>
<dbReference type="Proteomes" id="UP000796761">
    <property type="component" value="Unassembled WGS sequence"/>
</dbReference>
<sequence>MVCDLRLQGLRALLLKRAKQDATSYTGITNNNRKKLNSTNDSTDSQLGNLKNAAVEVKTVIQLVECLKYDTDSDLDHLPAASTSLSKGIEMASKPQRIKL</sequence>
<comment type="caution">
    <text evidence="1">The sequence shown here is derived from an EMBL/GenBank/DDBJ whole genome shotgun (WGS) entry which is preliminary data.</text>
</comment>